<accession>A0ABN2GUZ5</accession>
<protein>
    <submittedName>
        <fullName evidence="4">FAD-dependent monooxygenase</fullName>
    </submittedName>
</protein>
<dbReference type="EMBL" id="BAAANY010000009">
    <property type="protein sequence ID" value="GAA1677282.1"/>
    <property type="molecule type" value="Genomic_DNA"/>
</dbReference>
<dbReference type="Proteomes" id="UP001500618">
    <property type="component" value="Unassembled WGS sequence"/>
</dbReference>
<dbReference type="Gene3D" id="3.50.50.60">
    <property type="entry name" value="FAD/NAD(P)-binding domain"/>
    <property type="match status" value="1"/>
</dbReference>
<keyword evidence="2 4" id="KW-0503">Monooxygenase</keyword>
<dbReference type="InterPro" id="IPR002938">
    <property type="entry name" value="FAD-bd"/>
</dbReference>
<dbReference type="PANTHER" id="PTHR13789">
    <property type="entry name" value="MONOOXYGENASE"/>
    <property type="match status" value="1"/>
</dbReference>
<evidence type="ECO:0000313" key="5">
    <source>
        <dbReference type="Proteomes" id="UP001500618"/>
    </source>
</evidence>
<dbReference type="GO" id="GO:0004497">
    <property type="term" value="F:monooxygenase activity"/>
    <property type="evidence" value="ECO:0007669"/>
    <property type="project" value="UniProtKB-KW"/>
</dbReference>
<dbReference type="InterPro" id="IPR036188">
    <property type="entry name" value="FAD/NAD-bd_sf"/>
</dbReference>
<dbReference type="SUPFAM" id="SSF51905">
    <property type="entry name" value="FAD/NAD(P)-binding domain"/>
    <property type="match status" value="1"/>
</dbReference>
<keyword evidence="1" id="KW-0560">Oxidoreductase</keyword>
<evidence type="ECO:0000256" key="2">
    <source>
        <dbReference type="ARBA" id="ARBA00023033"/>
    </source>
</evidence>
<reference evidence="4 5" key="1">
    <citation type="journal article" date="2019" name="Int. J. Syst. Evol. Microbiol.">
        <title>The Global Catalogue of Microorganisms (GCM) 10K type strain sequencing project: providing services to taxonomists for standard genome sequencing and annotation.</title>
        <authorList>
            <consortium name="The Broad Institute Genomics Platform"/>
            <consortium name="The Broad Institute Genome Sequencing Center for Infectious Disease"/>
            <person name="Wu L."/>
            <person name="Ma J."/>
        </authorList>
    </citation>
    <scope>NUCLEOTIDE SEQUENCE [LARGE SCALE GENOMIC DNA]</scope>
    <source>
        <strain evidence="4 5">JCM 14718</strain>
    </source>
</reference>
<sequence>MDKIRTAVIAGAGIGGLTAATALIRRGWRVTIYEKAASLDPGGTAIALAPNALRALESIGVDVQARSTPRTTGGLRTPNGDWVIRTDEHLGDGLAVLPRGELIDLLRPAAADLRLDTTITGVTAKSLVTDRGEVEADLIVAADGIRSVVRQGRFPKHPGLRYANYTAFRFVAPFDTDGILASETWGRGARFGIVPMSAGQVYCYAALNAPAGRPYEDPRAELRRRFGGWHAPIGALIEAAVEVLQHDVYELTRPLPAYHFGPIAILGDAAHPMTPDLGQGGCQAIEDAVVLAQVLEGGAVRDRLPAFTAARHRRTVTIVRQSRRMARVGQLSTPLVVSARTGAMRLVGRLPARFTERALSPVIDWRP</sequence>
<name>A0ABN2GUZ5_9ACTN</name>
<keyword evidence="5" id="KW-1185">Reference proteome</keyword>
<evidence type="ECO:0000313" key="4">
    <source>
        <dbReference type="EMBL" id="GAA1677282.1"/>
    </source>
</evidence>
<dbReference type="RefSeq" id="WP_344310513.1">
    <property type="nucleotide sequence ID" value="NZ_BAAANY010000009.1"/>
</dbReference>
<organism evidence="4 5">
    <name type="scientific">Fodinicola feengrottensis</name>
    <dbReference type="NCBI Taxonomy" id="435914"/>
    <lineage>
        <taxon>Bacteria</taxon>
        <taxon>Bacillati</taxon>
        <taxon>Actinomycetota</taxon>
        <taxon>Actinomycetes</taxon>
        <taxon>Mycobacteriales</taxon>
        <taxon>Fodinicola</taxon>
    </lineage>
</organism>
<evidence type="ECO:0000256" key="1">
    <source>
        <dbReference type="ARBA" id="ARBA00023002"/>
    </source>
</evidence>
<evidence type="ECO:0000259" key="3">
    <source>
        <dbReference type="Pfam" id="PF01494"/>
    </source>
</evidence>
<dbReference type="InterPro" id="IPR050493">
    <property type="entry name" value="FAD-dep_Monooxygenase_BioMet"/>
</dbReference>
<feature type="domain" description="FAD-binding" evidence="3">
    <location>
        <begin position="7"/>
        <end position="321"/>
    </location>
</feature>
<dbReference type="Pfam" id="PF01494">
    <property type="entry name" value="FAD_binding_3"/>
    <property type="match status" value="1"/>
</dbReference>
<proteinExistence type="predicted"/>
<gene>
    <name evidence="4" type="ORF">GCM10009765_28240</name>
</gene>
<dbReference type="PANTHER" id="PTHR13789:SF309">
    <property type="entry name" value="PUTATIVE (AFU_ORTHOLOGUE AFUA_6G14510)-RELATED"/>
    <property type="match status" value="1"/>
</dbReference>
<dbReference type="PRINTS" id="PR00420">
    <property type="entry name" value="RNGMNOXGNASE"/>
</dbReference>
<comment type="caution">
    <text evidence="4">The sequence shown here is derived from an EMBL/GenBank/DDBJ whole genome shotgun (WGS) entry which is preliminary data.</text>
</comment>